<keyword evidence="1" id="KW-0472">Membrane</keyword>
<evidence type="ECO:0000313" key="2">
    <source>
        <dbReference type="EMBL" id="MFC0423589.1"/>
    </source>
</evidence>
<reference evidence="2 3" key="1">
    <citation type="submission" date="2024-09" db="EMBL/GenBank/DDBJ databases">
        <authorList>
            <person name="Sun Q."/>
            <person name="Mori K."/>
        </authorList>
    </citation>
    <scope>NUCLEOTIDE SEQUENCE [LARGE SCALE GENOMIC DNA]</scope>
    <source>
        <strain evidence="2 3">TBRC 4575</strain>
    </source>
</reference>
<dbReference type="EMBL" id="JBHLUK010000055">
    <property type="protein sequence ID" value="MFC0423589.1"/>
    <property type="molecule type" value="Genomic_DNA"/>
</dbReference>
<sequence length="73" mass="9064">MKWHSIWRHTRYILNTLIVYFLLIQGPYDLWIGKTGYHFWTYLLATVEITVLFFIVEAGYNYCRQWWLTRKSK</sequence>
<proteinExistence type="predicted"/>
<dbReference type="Proteomes" id="UP001589855">
    <property type="component" value="Unassembled WGS sequence"/>
</dbReference>
<gene>
    <name evidence="2" type="ORF">ACFFGS_05580</name>
</gene>
<evidence type="ECO:0000256" key="1">
    <source>
        <dbReference type="SAM" id="Phobius"/>
    </source>
</evidence>
<protein>
    <recommendedName>
        <fullName evidence="4">Integral membrane protein</fullName>
    </recommendedName>
</protein>
<dbReference type="RefSeq" id="WP_137645905.1">
    <property type="nucleotide sequence ID" value="NZ_BAABRM010000030.1"/>
</dbReference>
<evidence type="ECO:0008006" key="4">
    <source>
        <dbReference type="Google" id="ProtNLM"/>
    </source>
</evidence>
<keyword evidence="1" id="KW-1133">Transmembrane helix</keyword>
<organism evidence="2 3">
    <name type="scientific">Lactiplantibacillus plajomi</name>
    <dbReference type="NCBI Taxonomy" id="1457217"/>
    <lineage>
        <taxon>Bacteria</taxon>
        <taxon>Bacillati</taxon>
        <taxon>Bacillota</taxon>
        <taxon>Bacilli</taxon>
        <taxon>Lactobacillales</taxon>
        <taxon>Lactobacillaceae</taxon>
        <taxon>Lactiplantibacillus</taxon>
    </lineage>
</organism>
<name>A0ABV6K3D7_9LACO</name>
<keyword evidence="1" id="KW-0812">Transmembrane</keyword>
<feature type="transmembrane region" description="Helical" evidence="1">
    <location>
        <begin position="12"/>
        <end position="33"/>
    </location>
</feature>
<feature type="transmembrane region" description="Helical" evidence="1">
    <location>
        <begin position="39"/>
        <end position="63"/>
    </location>
</feature>
<comment type="caution">
    <text evidence="2">The sequence shown here is derived from an EMBL/GenBank/DDBJ whole genome shotgun (WGS) entry which is preliminary data.</text>
</comment>
<accession>A0ABV6K3D7</accession>
<keyword evidence="3" id="KW-1185">Reference proteome</keyword>
<evidence type="ECO:0000313" key="3">
    <source>
        <dbReference type="Proteomes" id="UP001589855"/>
    </source>
</evidence>